<evidence type="ECO:0000313" key="2">
    <source>
        <dbReference type="EMBL" id="CAB4761518.1"/>
    </source>
</evidence>
<feature type="compositionally biased region" description="Low complexity" evidence="1">
    <location>
        <begin position="194"/>
        <end position="208"/>
    </location>
</feature>
<dbReference type="AlphaFoldDB" id="A0A6J6UR87"/>
<dbReference type="EMBL" id="CAEZYZ010000258">
    <property type="protein sequence ID" value="CAB4761518.1"/>
    <property type="molecule type" value="Genomic_DNA"/>
</dbReference>
<gene>
    <name evidence="2" type="ORF">UFOPK2810_01373</name>
</gene>
<evidence type="ECO:0000256" key="1">
    <source>
        <dbReference type="SAM" id="MobiDB-lite"/>
    </source>
</evidence>
<sequence>MGELPVEHREPALLIEQRIAGAGIAVDDDAGPGGLEICAQPRSPLLDERDSCGRVRSVEPEPAVDVVADHLLGGSFGRVDRGHGHPMEFGDRSDDVVEPGIIEAHLARDLLHDEEGLAEHGASRLDVQDRGHPVSRREQSAHRGDLGHRVGAEHAALLAANDHIAAVAIQHDGRSPHPPGEPSPDHLGLQDLNGGSLLSGEPGSEPGELGLVDLDHRVLDIGAVAGEHAQERLGYRGVLARPGHEMITQLRRPWVIEHRLSRSVEGRVSWAANELGDDRGAGRSRILAAG</sequence>
<protein>
    <submittedName>
        <fullName evidence="2">Unannotated protein</fullName>
    </submittedName>
</protein>
<organism evidence="2">
    <name type="scientific">freshwater metagenome</name>
    <dbReference type="NCBI Taxonomy" id="449393"/>
    <lineage>
        <taxon>unclassified sequences</taxon>
        <taxon>metagenomes</taxon>
        <taxon>ecological metagenomes</taxon>
    </lineage>
</organism>
<accession>A0A6J6UR87</accession>
<feature type="region of interest" description="Disordered" evidence="1">
    <location>
        <begin position="120"/>
        <end position="146"/>
    </location>
</feature>
<feature type="region of interest" description="Disordered" evidence="1">
    <location>
        <begin position="171"/>
        <end position="208"/>
    </location>
</feature>
<reference evidence="2" key="1">
    <citation type="submission" date="2020-05" db="EMBL/GenBank/DDBJ databases">
        <authorList>
            <person name="Chiriac C."/>
            <person name="Salcher M."/>
            <person name="Ghai R."/>
            <person name="Kavagutti S V."/>
        </authorList>
    </citation>
    <scope>NUCLEOTIDE SEQUENCE</scope>
</reference>
<name>A0A6J6UR87_9ZZZZ</name>
<proteinExistence type="predicted"/>